<dbReference type="EMBL" id="JAUSRD010000009">
    <property type="protein sequence ID" value="MDP9894639.1"/>
    <property type="molecule type" value="Genomic_DNA"/>
</dbReference>
<dbReference type="CDD" id="cd20746">
    <property type="entry name" value="FIX_Ntox15_NUC_DUF4112_RhsA-like"/>
    <property type="match status" value="1"/>
</dbReference>
<dbReference type="AlphaFoldDB" id="A0AAW8CW16"/>
<reference evidence="2" key="1">
    <citation type="submission" date="2023-07" db="EMBL/GenBank/DDBJ databases">
        <title>Sorghum-associated microbial communities from plants grown in Nebraska, USA.</title>
        <authorList>
            <person name="Schachtman D."/>
        </authorList>
    </citation>
    <scope>NUCLEOTIDE SEQUENCE</scope>
    <source>
        <strain evidence="2">DS3754</strain>
    </source>
</reference>
<evidence type="ECO:0000313" key="2">
    <source>
        <dbReference type="EMBL" id="MDP9894639.1"/>
    </source>
</evidence>
<proteinExistence type="predicted"/>
<feature type="region of interest" description="Disordered" evidence="1">
    <location>
        <begin position="233"/>
        <end position="276"/>
    </location>
</feature>
<feature type="region of interest" description="Disordered" evidence="1">
    <location>
        <begin position="505"/>
        <end position="535"/>
    </location>
</feature>
<dbReference type="InterPro" id="IPR049802">
    <property type="entry name" value="RhsC-like_FIX"/>
</dbReference>
<gene>
    <name evidence="2" type="ORF">J2W31_003763</name>
</gene>
<dbReference type="RefSeq" id="WP_307685671.1">
    <property type="nucleotide sequence ID" value="NZ_JAUSRD010000009.1"/>
</dbReference>
<comment type="caution">
    <text evidence="2">The sequence shown here is derived from an EMBL/GenBank/DDBJ whole genome shotgun (WGS) entry which is preliminary data.</text>
</comment>
<protein>
    <submittedName>
        <fullName evidence="2">Uncharacterized protein</fullName>
    </submittedName>
</protein>
<evidence type="ECO:0000256" key="1">
    <source>
        <dbReference type="SAM" id="MobiDB-lite"/>
    </source>
</evidence>
<feature type="compositionally biased region" description="Polar residues" evidence="1">
    <location>
        <begin position="515"/>
        <end position="535"/>
    </location>
</feature>
<accession>A0AAW8CW16</accession>
<organism evidence="2 3">
    <name type="scientific">Variovorax boronicumulans</name>
    <dbReference type="NCBI Taxonomy" id="436515"/>
    <lineage>
        <taxon>Bacteria</taxon>
        <taxon>Pseudomonadati</taxon>
        <taxon>Pseudomonadota</taxon>
        <taxon>Betaproteobacteria</taxon>
        <taxon>Burkholderiales</taxon>
        <taxon>Comamonadaceae</taxon>
        <taxon>Variovorax</taxon>
    </lineage>
</organism>
<evidence type="ECO:0000313" key="3">
    <source>
        <dbReference type="Proteomes" id="UP001242045"/>
    </source>
</evidence>
<dbReference type="Proteomes" id="UP001242045">
    <property type="component" value="Unassembled WGS sequence"/>
</dbReference>
<sequence>MSGTRSEIERFFRTLLLGDFEEDQHFGAQIVGGLISLIPILDQVMDARDITGTLFKINQRGGFDKASADQLVNLGFAAFGAIPEVGSAFKTVFKPLWKERRAVKGAVHSGLQAVEGLLGLGKGGAIKWIRHELLGKWVARSNAAIQQVDVAMASCIELLEFVSTASGWKGWLIPDPVQRLAKDLLPSLKQMRGQIRAPLQRASKEIREFLEDLLGEQAAAIVMAAGGRAVAASATPGTRPKAGHNAAELRPQGKVQARQTEKQVGGRAETNTANGAGPLHVATQLTRKAFSSLANQEKGLVGEHMVDYHELERLGGTWPHDKPKGSWAPESVRKLNVDKRPVNLGLRDLPKVNQSGIDAVWQHGGSYTVTEAKARESIFAIKGNVEKRGSATVKSMSEDQQLLYYLLSDSSDKRGVQFRTVQMSEDWVRDRATREGLPAAANAALRTPRNRRVVLVTFESDGALAHGQALTDIHMGKPETAVHPHPEHGITKQWEAAAIDAVVQARERARAVKNAKQSSEAPTGNKPTKANKPSK</sequence>
<name>A0AAW8CW16_9BURK</name>